<accession>A0A7D5PF14</accession>
<dbReference type="AlphaFoldDB" id="A0A7D5PF14"/>
<evidence type="ECO:0000256" key="1">
    <source>
        <dbReference type="SAM" id="MobiDB-lite"/>
    </source>
</evidence>
<organism evidence="2 3">
    <name type="scientific">Halosimplex pelagicum</name>
    <dbReference type="NCBI Taxonomy" id="869886"/>
    <lineage>
        <taxon>Archaea</taxon>
        <taxon>Methanobacteriati</taxon>
        <taxon>Methanobacteriota</taxon>
        <taxon>Stenosarchaea group</taxon>
        <taxon>Halobacteria</taxon>
        <taxon>Halobacteriales</taxon>
        <taxon>Haloarculaceae</taxon>
        <taxon>Halosimplex</taxon>
    </lineage>
</organism>
<keyword evidence="3" id="KW-1185">Reference proteome</keyword>
<dbReference type="KEGG" id="hpel:HZS54_11740"/>
<evidence type="ECO:0000313" key="2">
    <source>
        <dbReference type="EMBL" id="QLH82239.1"/>
    </source>
</evidence>
<sequence>MIKSSQQLENALHANQPPQEKAQTVLAVQSAILSDALEKDDNGGLYRDLFWEYAEKSSQLIINATIQNGTTDWEFLCDLLNAYPADGDHHVHTQLVHGIGSGILNTRMTGELGDAPPAGFEYLYQTGIHTIDAPWEDAFCITWYFDHPEIDVIDRLHEFATNQDPPTFVSGALKLGTVVNNEKAVDLFIRFDQDSLIDSGPALLGLDNAINGSGPQRPRYFNYKKQYGASENLSSEATEKLLTYIQNHWPEAFIRELNSATTLDLLKQV</sequence>
<protein>
    <submittedName>
        <fullName evidence="2">Uncharacterized protein</fullName>
    </submittedName>
</protein>
<dbReference type="Pfam" id="PF26458">
    <property type="entry name" value="DUF8137"/>
    <property type="match status" value="1"/>
</dbReference>
<proteinExistence type="predicted"/>
<dbReference type="GeneID" id="56083271"/>
<feature type="region of interest" description="Disordered" evidence="1">
    <location>
        <begin position="1"/>
        <end position="20"/>
    </location>
</feature>
<evidence type="ECO:0000313" key="3">
    <source>
        <dbReference type="Proteomes" id="UP000509346"/>
    </source>
</evidence>
<dbReference type="EMBL" id="CP058909">
    <property type="protein sequence ID" value="QLH82239.1"/>
    <property type="molecule type" value="Genomic_DNA"/>
</dbReference>
<reference evidence="2 3" key="1">
    <citation type="submission" date="2020-07" db="EMBL/GenBank/DDBJ databases">
        <title>Halosimplex litoreum sp. nov. and Halosimplex rubrum sp. nov., isolated from different salt environments.</title>
        <authorList>
            <person name="Cui H."/>
        </authorList>
    </citation>
    <scope>NUCLEOTIDE SEQUENCE [LARGE SCALE GENOMIC DNA]</scope>
    <source>
        <strain evidence="2 3">R2</strain>
    </source>
</reference>
<dbReference type="Proteomes" id="UP000509346">
    <property type="component" value="Chromosome"/>
</dbReference>
<dbReference type="InterPro" id="IPR058450">
    <property type="entry name" value="DUF8137"/>
</dbReference>
<name>A0A7D5PF14_9EURY</name>
<dbReference type="OrthoDB" id="350440at2157"/>
<gene>
    <name evidence="2" type="ORF">HZS54_11740</name>
</gene>
<dbReference type="RefSeq" id="WP_179922707.1">
    <property type="nucleotide sequence ID" value="NZ_CP058909.1"/>
</dbReference>